<feature type="non-terminal residue" evidence="1">
    <location>
        <position position="53"/>
    </location>
</feature>
<proteinExistence type="predicted"/>
<protein>
    <submittedName>
        <fullName evidence="1">Uncharacterized protein</fullName>
    </submittedName>
</protein>
<feature type="non-terminal residue" evidence="1">
    <location>
        <position position="1"/>
    </location>
</feature>
<dbReference type="AlphaFoldDB" id="A0AAD7ZP86"/>
<sequence length="53" mass="6064">HSMTSRTRTCPYVYKLPPILLSSPRPEILIEEMFTLVDPTPKTVYSALISTLR</sequence>
<reference evidence="1" key="2">
    <citation type="submission" date="2023-05" db="EMBL/GenBank/DDBJ databases">
        <authorList>
            <person name="Fouks B."/>
        </authorList>
    </citation>
    <scope>NUCLEOTIDE SEQUENCE</scope>
    <source>
        <strain evidence="1">Stay&amp;Tobe</strain>
        <tissue evidence="1">Testes</tissue>
    </source>
</reference>
<keyword evidence="2" id="KW-1185">Reference proteome</keyword>
<evidence type="ECO:0000313" key="2">
    <source>
        <dbReference type="Proteomes" id="UP001233999"/>
    </source>
</evidence>
<dbReference type="EMBL" id="JASPKZ010007430">
    <property type="protein sequence ID" value="KAJ9584315.1"/>
    <property type="molecule type" value="Genomic_DNA"/>
</dbReference>
<reference evidence="1" key="1">
    <citation type="journal article" date="2023" name="IScience">
        <title>Live-bearing cockroach genome reveals convergent evolutionary mechanisms linked to viviparity in insects and beyond.</title>
        <authorList>
            <person name="Fouks B."/>
            <person name="Harrison M.C."/>
            <person name="Mikhailova A.A."/>
            <person name="Marchal E."/>
            <person name="English S."/>
            <person name="Carruthers M."/>
            <person name="Jennings E.C."/>
            <person name="Chiamaka E.L."/>
            <person name="Frigard R.A."/>
            <person name="Pippel M."/>
            <person name="Attardo G.M."/>
            <person name="Benoit J.B."/>
            <person name="Bornberg-Bauer E."/>
            <person name="Tobe S.S."/>
        </authorList>
    </citation>
    <scope>NUCLEOTIDE SEQUENCE</scope>
    <source>
        <strain evidence="1">Stay&amp;Tobe</strain>
    </source>
</reference>
<comment type="caution">
    <text evidence="1">The sequence shown here is derived from an EMBL/GenBank/DDBJ whole genome shotgun (WGS) entry which is preliminary data.</text>
</comment>
<organism evidence="1 2">
    <name type="scientific">Diploptera punctata</name>
    <name type="common">Pacific beetle cockroach</name>
    <dbReference type="NCBI Taxonomy" id="6984"/>
    <lineage>
        <taxon>Eukaryota</taxon>
        <taxon>Metazoa</taxon>
        <taxon>Ecdysozoa</taxon>
        <taxon>Arthropoda</taxon>
        <taxon>Hexapoda</taxon>
        <taxon>Insecta</taxon>
        <taxon>Pterygota</taxon>
        <taxon>Neoptera</taxon>
        <taxon>Polyneoptera</taxon>
        <taxon>Dictyoptera</taxon>
        <taxon>Blattodea</taxon>
        <taxon>Blaberoidea</taxon>
        <taxon>Blaberidae</taxon>
        <taxon>Diplopterinae</taxon>
        <taxon>Diploptera</taxon>
    </lineage>
</organism>
<evidence type="ECO:0000313" key="1">
    <source>
        <dbReference type="EMBL" id="KAJ9584315.1"/>
    </source>
</evidence>
<name>A0AAD7ZP86_DIPPU</name>
<dbReference type="Proteomes" id="UP001233999">
    <property type="component" value="Unassembled WGS sequence"/>
</dbReference>
<gene>
    <name evidence="1" type="ORF">L9F63_021346</name>
</gene>
<accession>A0AAD7ZP86</accession>